<dbReference type="EMBL" id="SRYV01000009">
    <property type="protein sequence ID" value="TGY15340.1"/>
    <property type="molecule type" value="Genomic_DNA"/>
</dbReference>
<comment type="similarity">
    <text evidence="11 14">Belongs to the fluoride channel Fluc/FEX (TC 1.A.43) family.</text>
</comment>
<dbReference type="GO" id="GO:0005886">
    <property type="term" value="C:plasma membrane"/>
    <property type="evidence" value="ECO:0007669"/>
    <property type="project" value="UniProtKB-SubCell"/>
</dbReference>
<name>A0A4V3RE67_9LACO</name>
<dbReference type="PANTHER" id="PTHR28259:SF16">
    <property type="entry name" value="FLUORIDE-SPECIFIC ION CHANNEL FLUC 2"/>
    <property type="match status" value="1"/>
</dbReference>
<evidence type="ECO:0000256" key="7">
    <source>
        <dbReference type="ARBA" id="ARBA00023053"/>
    </source>
</evidence>
<accession>A0A4V3RE67</accession>
<evidence type="ECO:0000256" key="2">
    <source>
        <dbReference type="ARBA" id="ARBA00022448"/>
    </source>
</evidence>
<feature type="binding site" evidence="14">
    <location>
        <position position="78"/>
    </location>
    <ligand>
        <name>Na(+)</name>
        <dbReference type="ChEBI" id="CHEBI:29101"/>
        <note>structural</note>
    </ligand>
</feature>
<dbReference type="AlphaFoldDB" id="A0A4V3RE67"/>
<keyword evidence="3 14" id="KW-1003">Cell membrane</keyword>
<evidence type="ECO:0000256" key="11">
    <source>
        <dbReference type="ARBA" id="ARBA00035120"/>
    </source>
</evidence>
<dbReference type="RefSeq" id="WP_004044899.1">
    <property type="nucleotide sequence ID" value="NZ_AQFR02000003.1"/>
</dbReference>
<evidence type="ECO:0000256" key="12">
    <source>
        <dbReference type="ARBA" id="ARBA00035585"/>
    </source>
</evidence>
<evidence type="ECO:0000256" key="6">
    <source>
        <dbReference type="ARBA" id="ARBA00022989"/>
    </source>
</evidence>
<feature type="transmembrane region" description="Helical" evidence="14">
    <location>
        <begin position="100"/>
        <end position="120"/>
    </location>
</feature>
<keyword evidence="5 14" id="KW-0479">Metal-binding</keyword>
<keyword evidence="6 14" id="KW-1133">Transmembrane helix</keyword>
<evidence type="ECO:0000256" key="9">
    <source>
        <dbReference type="ARBA" id="ARBA00023136"/>
    </source>
</evidence>
<dbReference type="GO" id="GO:0140114">
    <property type="term" value="P:cellular detoxification of fluoride"/>
    <property type="evidence" value="ECO:0007669"/>
    <property type="project" value="UniProtKB-UniRule"/>
</dbReference>
<dbReference type="NCBIfam" id="NF010816">
    <property type="entry name" value="PRK14220.1"/>
    <property type="match status" value="1"/>
</dbReference>
<comment type="catalytic activity">
    <reaction evidence="12">
        <text>fluoride(in) = fluoride(out)</text>
        <dbReference type="Rhea" id="RHEA:76159"/>
        <dbReference type="ChEBI" id="CHEBI:17051"/>
    </reaction>
    <physiologicalReaction direction="left-to-right" evidence="12">
        <dbReference type="Rhea" id="RHEA:76160"/>
    </physiologicalReaction>
</comment>
<dbReference type="GO" id="GO:0046872">
    <property type="term" value="F:metal ion binding"/>
    <property type="evidence" value="ECO:0007669"/>
    <property type="project" value="UniProtKB-KW"/>
</dbReference>
<comment type="subcellular location">
    <subcellularLocation>
        <location evidence="1 14">Cell membrane</location>
        <topology evidence="1 14">Multi-pass membrane protein</topology>
    </subcellularLocation>
</comment>
<evidence type="ECO:0000256" key="5">
    <source>
        <dbReference type="ARBA" id="ARBA00022723"/>
    </source>
</evidence>
<keyword evidence="7 14" id="KW-0915">Sodium</keyword>
<evidence type="ECO:0000256" key="8">
    <source>
        <dbReference type="ARBA" id="ARBA00023065"/>
    </source>
</evidence>
<keyword evidence="9 14" id="KW-0472">Membrane</keyword>
<comment type="caution">
    <text evidence="15">The sequence shown here is derived from an EMBL/GenBank/DDBJ whole genome shotgun (WGS) entry which is preliminary data.</text>
</comment>
<dbReference type="GO" id="GO:0062054">
    <property type="term" value="F:fluoride channel activity"/>
    <property type="evidence" value="ECO:0007669"/>
    <property type="project" value="UniProtKB-UniRule"/>
</dbReference>
<evidence type="ECO:0000256" key="13">
    <source>
        <dbReference type="ARBA" id="ARBA00049940"/>
    </source>
</evidence>
<protein>
    <recommendedName>
        <fullName evidence="14">Fluoride-specific ion channel FluC</fullName>
    </recommendedName>
</protein>
<feature type="transmembrane region" description="Helical" evidence="14">
    <location>
        <begin position="37"/>
        <end position="57"/>
    </location>
</feature>
<evidence type="ECO:0000256" key="14">
    <source>
        <dbReference type="HAMAP-Rule" id="MF_00454"/>
    </source>
</evidence>
<evidence type="ECO:0000256" key="4">
    <source>
        <dbReference type="ARBA" id="ARBA00022692"/>
    </source>
</evidence>
<keyword evidence="4 14" id="KW-0812">Transmembrane</keyword>
<evidence type="ECO:0000256" key="3">
    <source>
        <dbReference type="ARBA" id="ARBA00022475"/>
    </source>
</evidence>
<keyword evidence="10 14" id="KW-0407">Ion channel</keyword>
<evidence type="ECO:0000313" key="16">
    <source>
        <dbReference type="Proteomes" id="UP000309117"/>
    </source>
</evidence>
<keyword evidence="8 14" id="KW-0406">Ion transport</keyword>
<dbReference type="PANTHER" id="PTHR28259">
    <property type="entry name" value="FLUORIDE EXPORT PROTEIN 1-RELATED"/>
    <property type="match status" value="1"/>
</dbReference>
<evidence type="ECO:0000256" key="10">
    <source>
        <dbReference type="ARBA" id="ARBA00023303"/>
    </source>
</evidence>
<proteinExistence type="inferred from homology"/>
<dbReference type="Proteomes" id="UP000309117">
    <property type="component" value="Unassembled WGS sequence"/>
</dbReference>
<comment type="function">
    <text evidence="13 14">Fluoride-specific ion channel. Important for reducing fluoride concentration in the cell, thus reducing its toxicity.</text>
</comment>
<feature type="transmembrane region" description="Helical" evidence="14">
    <location>
        <begin position="64"/>
        <end position="80"/>
    </location>
</feature>
<sequence>MNIIIAGLGASLGAILRYFITNYGKKHWEELKKHYLNLPFPTLFINLTGTLILGFVFGIKVNPFFYALVGTGVMGGYTTFSTLNTELVALYHSKNYSGLVLYALASYVGGLILVYVGYYLGRLF</sequence>
<feature type="binding site" evidence="14">
    <location>
        <position position="75"/>
    </location>
    <ligand>
        <name>Na(+)</name>
        <dbReference type="ChEBI" id="CHEBI:29101"/>
        <note>structural</note>
    </ligand>
</feature>
<comment type="activity regulation">
    <text evidence="14">Na(+) is not transported, but it plays an essential structural role and its presence is essential for fluoride channel function.</text>
</comment>
<dbReference type="HAMAP" id="MF_00454">
    <property type="entry name" value="FluC"/>
    <property type="match status" value="1"/>
</dbReference>
<dbReference type="Pfam" id="PF02537">
    <property type="entry name" value="CRCB"/>
    <property type="match status" value="1"/>
</dbReference>
<organism evidence="15 16">
    <name type="scientific">Lactobacillus intestinalis</name>
    <dbReference type="NCBI Taxonomy" id="151781"/>
    <lineage>
        <taxon>Bacteria</taxon>
        <taxon>Bacillati</taxon>
        <taxon>Bacillota</taxon>
        <taxon>Bacilli</taxon>
        <taxon>Lactobacillales</taxon>
        <taxon>Lactobacillaceae</taxon>
        <taxon>Lactobacillus</taxon>
    </lineage>
</organism>
<evidence type="ECO:0000313" key="15">
    <source>
        <dbReference type="EMBL" id="TGY15340.1"/>
    </source>
</evidence>
<reference evidence="15 16" key="1">
    <citation type="submission" date="2019-04" db="EMBL/GenBank/DDBJ databases">
        <title>Microbes associate with the intestines of laboratory mice.</title>
        <authorList>
            <person name="Navarre W."/>
            <person name="Wong E."/>
            <person name="Huang K."/>
            <person name="Tropini C."/>
            <person name="Ng K."/>
            <person name="Yu B."/>
        </authorList>
    </citation>
    <scope>NUCLEOTIDE SEQUENCE [LARGE SCALE GENOMIC DNA]</scope>
    <source>
        <strain evidence="15 16">NM61_E11</strain>
    </source>
</reference>
<keyword evidence="2 14" id="KW-0813">Transport</keyword>
<evidence type="ECO:0000256" key="1">
    <source>
        <dbReference type="ARBA" id="ARBA00004651"/>
    </source>
</evidence>
<gene>
    <name evidence="14 15" type="primary">crcB</name>
    <name evidence="14" type="synonym">fluC</name>
    <name evidence="15" type="ORF">E5351_05910</name>
</gene>
<dbReference type="InterPro" id="IPR003691">
    <property type="entry name" value="FluC"/>
</dbReference>